<proteinExistence type="predicted"/>
<accession>A0A0G1X0G5</accession>
<evidence type="ECO:0000313" key="2">
    <source>
        <dbReference type="Proteomes" id="UP000034273"/>
    </source>
</evidence>
<evidence type="ECO:0000313" key="1">
    <source>
        <dbReference type="EMBL" id="KKW24365.1"/>
    </source>
</evidence>
<sequence length="103" mass="11097">MLFALSPIVVRIEASICARVGVSAVDFATQFHTRNMQVYEATMMAIKINTAADLDGAIPTRTSHPVISKPLRCSLSTIGTFGRSTGSLEKELMRLARSISVIG</sequence>
<organism evidence="1 2">
    <name type="scientific">Candidatus Kaiserbacteria bacterium GW2011_GWA2_52_12</name>
    <dbReference type="NCBI Taxonomy" id="1618671"/>
    <lineage>
        <taxon>Bacteria</taxon>
        <taxon>Candidatus Kaiseribacteriota</taxon>
    </lineage>
</organism>
<dbReference type="Proteomes" id="UP000034273">
    <property type="component" value="Unassembled WGS sequence"/>
</dbReference>
<gene>
    <name evidence="1" type="ORF">UY67_C0008G0006</name>
</gene>
<dbReference type="EMBL" id="LCQW01000008">
    <property type="protein sequence ID" value="KKW24365.1"/>
    <property type="molecule type" value="Genomic_DNA"/>
</dbReference>
<protein>
    <submittedName>
        <fullName evidence="1">Uncharacterized protein</fullName>
    </submittedName>
</protein>
<name>A0A0G1X0G5_9BACT</name>
<reference evidence="1 2" key="1">
    <citation type="journal article" date="2015" name="Nature">
        <title>rRNA introns, odd ribosomes, and small enigmatic genomes across a large radiation of phyla.</title>
        <authorList>
            <person name="Brown C.T."/>
            <person name="Hug L.A."/>
            <person name="Thomas B.C."/>
            <person name="Sharon I."/>
            <person name="Castelle C.J."/>
            <person name="Singh A."/>
            <person name="Wilkins M.J."/>
            <person name="Williams K.H."/>
            <person name="Banfield J.F."/>
        </authorList>
    </citation>
    <scope>NUCLEOTIDE SEQUENCE [LARGE SCALE GENOMIC DNA]</scope>
</reference>
<comment type="caution">
    <text evidence="1">The sequence shown here is derived from an EMBL/GenBank/DDBJ whole genome shotgun (WGS) entry which is preliminary data.</text>
</comment>
<dbReference type="AlphaFoldDB" id="A0A0G1X0G5"/>